<dbReference type="InterPro" id="IPR036113">
    <property type="entry name" value="Asp/Glu-ADT_sf_sub_c"/>
</dbReference>
<evidence type="ECO:0000313" key="2">
    <source>
        <dbReference type="EMBL" id="APC97058.1"/>
    </source>
</evidence>
<dbReference type="GO" id="GO:0005524">
    <property type="term" value="F:ATP binding"/>
    <property type="evidence" value="ECO:0007669"/>
    <property type="project" value="UniProtKB-KW"/>
</dbReference>
<organism evidence="2 3">
    <name type="scientific">Francisella frigiditurris</name>
    <dbReference type="NCBI Taxonomy" id="1542390"/>
    <lineage>
        <taxon>Bacteria</taxon>
        <taxon>Pseudomonadati</taxon>
        <taxon>Pseudomonadota</taxon>
        <taxon>Gammaproteobacteria</taxon>
        <taxon>Thiotrichales</taxon>
        <taxon>Francisellaceae</taxon>
        <taxon>Francisella</taxon>
    </lineage>
</organism>
<dbReference type="GO" id="GO:0006412">
    <property type="term" value="P:translation"/>
    <property type="evidence" value="ECO:0007669"/>
    <property type="project" value="UniProtKB-UniRule"/>
</dbReference>
<dbReference type="OrthoDB" id="9794326at2"/>
<gene>
    <name evidence="1 2" type="primary">gatC</name>
    <name evidence="2" type="ORF">KX01_196</name>
</gene>
<dbReference type="GO" id="GO:0016740">
    <property type="term" value="F:transferase activity"/>
    <property type="evidence" value="ECO:0007669"/>
    <property type="project" value="UniProtKB-KW"/>
</dbReference>
<dbReference type="Pfam" id="PF02686">
    <property type="entry name" value="GatC"/>
    <property type="match status" value="1"/>
</dbReference>
<dbReference type="EMBL" id="CP009654">
    <property type="protein sequence ID" value="APC97058.1"/>
    <property type="molecule type" value="Genomic_DNA"/>
</dbReference>
<keyword evidence="1" id="KW-0067">ATP-binding</keyword>
<dbReference type="GO" id="GO:0050566">
    <property type="term" value="F:asparaginyl-tRNA synthase (glutamine-hydrolyzing) activity"/>
    <property type="evidence" value="ECO:0007669"/>
    <property type="project" value="RHEA"/>
</dbReference>
<accession>A0A1J0KTN1</accession>
<dbReference type="NCBIfam" id="TIGR00135">
    <property type="entry name" value="gatC"/>
    <property type="match status" value="1"/>
</dbReference>
<protein>
    <recommendedName>
        <fullName evidence="1">Aspartyl/glutamyl-tRNA(Asn/Gln) amidotransferase subunit C</fullName>
        <shortName evidence="1">Asp/Glu-ADT subunit C</shortName>
        <ecNumber evidence="1">6.3.5.-</ecNumber>
    </recommendedName>
</protein>
<dbReference type="GO" id="GO:0006450">
    <property type="term" value="P:regulation of translational fidelity"/>
    <property type="evidence" value="ECO:0007669"/>
    <property type="project" value="InterPro"/>
</dbReference>
<proteinExistence type="inferred from homology"/>
<dbReference type="AlphaFoldDB" id="A0A1J0KTN1"/>
<name>A0A1J0KTN1_9GAMM</name>
<comment type="similarity">
    <text evidence="1">Belongs to the GatC family.</text>
</comment>
<keyword evidence="3" id="KW-1185">Reference proteome</keyword>
<dbReference type="STRING" id="1542390.KX01_196"/>
<dbReference type="Gene3D" id="1.10.20.60">
    <property type="entry name" value="Glu-tRNAGln amidotransferase C subunit, N-terminal domain"/>
    <property type="match status" value="1"/>
</dbReference>
<dbReference type="HAMAP" id="MF_00122">
    <property type="entry name" value="GatC"/>
    <property type="match status" value="1"/>
</dbReference>
<dbReference type="InterPro" id="IPR003837">
    <property type="entry name" value="GatC"/>
</dbReference>
<comment type="function">
    <text evidence="1">Allows the formation of correctly charged Asn-tRNA(Asn) or Gln-tRNA(Gln) through the transamidation of misacylated Asp-tRNA(Asn) or Glu-tRNA(Gln) in organisms which lack either or both of asparaginyl-tRNA or glutaminyl-tRNA synthetases. The reaction takes place in the presence of glutamine and ATP through an activated phospho-Asp-tRNA(Asn) or phospho-Glu-tRNA(Gln).</text>
</comment>
<keyword evidence="1" id="KW-0648">Protein biosynthesis</keyword>
<dbReference type="EC" id="6.3.5.-" evidence="1"/>
<dbReference type="RefSeq" id="WP_071663221.1">
    <property type="nucleotide sequence ID" value="NZ_CP009654.1"/>
</dbReference>
<sequence length="93" mass="10759">MDKQLVEHIAKLSSFKLTSDELEKFTKDLTNICEILDAVKKVDTQGVKPMISPLSVDFKFREDVPTDQDNRKSFEKFACEIVDDYFMVPQVIK</sequence>
<keyword evidence="1" id="KW-0547">Nucleotide-binding</keyword>
<keyword evidence="2" id="KW-0808">Transferase</keyword>
<dbReference type="KEGG" id="frc:KX01_196"/>
<dbReference type="Proteomes" id="UP000182521">
    <property type="component" value="Chromosome"/>
</dbReference>
<dbReference type="GO" id="GO:0050567">
    <property type="term" value="F:glutaminyl-tRNA synthase (glutamine-hydrolyzing) activity"/>
    <property type="evidence" value="ECO:0007669"/>
    <property type="project" value="UniProtKB-UniRule"/>
</dbReference>
<keyword evidence="1" id="KW-0436">Ligase</keyword>
<reference evidence="3" key="1">
    <citation type="submission" date="2014-10" db="EMBL/GenBank/DDBJ databases">
        <authorList>
            <person name="Kuske C.R."/>
            <person name="Challacombe J.F."/>
            <person name="Daligault H.E."/>
            <person name="Davenport K.W."/>
            <person name="Johnson S.L."/>
            <person name="Siddaramappa S."/>
            <person name="Petersen J.M."/>
        </authorList>
    </citation>
    <scope>NUCLEOTIDE SEQUENCE [LARGE SCALE GENOMIC DNA]</scope>
    <source>
        <strain evidence="3">CA97-1460</strain>
    </source>
</reference>
<dbReference type="GO" id="GO:0070681">
    <property type="term" value="P:glutaminyl-tRNAGln biosynthesis via transamidation"/>
    <property type="evidence" value="ECO:0007669"/>
    <property type="project" value="TreeGrafter"/>
</dbReference>
<comment type="catalytic activity">
    <reaction evidence="1">
        <text>L-glutamyl-tRNA(Gln) + L-glutamine + ATP + H2O = L-glutaminyl-tRNA(Gln) + L-glutamate + ADP + phosphate + H(+)</text>
        <dbReference type="Rhea" id="RHEA:17521"/>
        <dbReference type="Rhea" id="RHEA-COMP:9681"/>
        <dbReference type="Rhea" id="RHEA-COMP:9684"/>
        <dbReference type="ChEBI" id="CHEBI:15377"/>
        <dbReference type="ChEBI" id="CHEBI:15378"/>
        <dbReference type="ChEBI" id="CHEBI:29985"/>
        <dbReference type="ChEBI" id="CHEBI:30616"/>
        <dbReference type="ChEBI" id="CHEBI:43474"/>
        <dbReference type="ChEBI" id="CHEBI:58359"/>
        <dbReference type="ChEBI" id="CHEBI:78520"/>
        <dbReference type="ChEBI" id="CHEBI:78521"/>
        <dbReference type="ChEBI" id="CHEBI:456216"/>
    </reaction>
</comment>
<dbReference type="SUPFAM" id="SSF141000">
    <property type="entry name" value="Glu-tRNAGln amidotransferase C subunit"/>
    <property type="match status" value="1"/>
</dbReference>
<evidence type="ECO:0000256" key="1">
    <source>
        <dbReference type="HAMAP-Rule" id="MF_00122"/>
    </source>
</evidence>
<comment type="subunit">
    <text evidence="1">Heterotrimer of A, B and C subunits.</text>
</comment>
<dbReference type="PANTHER" id="PTHR15004">
    <property type="entry name" value="GLUTAMYL-TRNA(GLN) AMIDOTRANSFERASE SUBUNIT C, MITOCHONDRIAL"/>
    <property type="match status" value="1"/>
</dbReference>
<comment type="catalytic activity">
    <reaction evidence="1">
        <text>L-aspartyl-tRNA(Asn) + L-glutamine + ATP + H2O = L-asparaginyl-tRNA(Asn) + L-glutamate + ADP + phosphate + 2 H(+)</text>
        <dbReference type="Rhea" id="RHEA:14513"/>
        <dbReference type="Rhea" id="RHEA-COMP:9674"/>
        <dbReference type="Rhea" id="RHEA-COMP:9677"/>
        <dbReference type="ChEBI" id="CHEBI:15377"/>
        <dbReference type="ChEBI" id="CHEBI:15378"/>
        <dbReference type="ChEBI" id="CHEBI:29985"/>
        <dbReference type="ChEBI" id="CHEBI:30616"/>
        <dbReference type="ChEBI" id="CHEBI:43474"/>
        <dbReference type="ChEBI" id="CHEBI:58359"/>
        <dbReference type="ChEBI" id="CHEBI:78515"/>
        <dbReference type="ChEBI" id="CHEBI:78516"/>
        <dbReference type="ChEBI" id="CHEBI:456216"/>
    </reaction>
</comment>
<evidence type="ECO:0000313" key="3">
    <source>
        <dbReference type="Proteomes" id="UP000182521"/>
    </source>
</evidence>
<dbReference type="PANTHER" id="PTHR15004:SF0">
    <property type="entry name" value="GLUTAMYL-TRNA(GLN) AMIDOTRANSFERASE SUBUNIT C, MITOCHONDRIAL"/>
    <property type="match status" value="1"/>
</dbReference>